<dbReference type="Pfam" id="PF08299">
    <property type="entry name" value="Bac_DnaA_C"/>
    <property type="match status" value="1"/>
</dbReference>
<evidence type="ECO:0000256" key="3">
    <source>
        <dbReference type="ARBA" id="ARBA00022705"/>
    </source>
</evidence>
<dbReference type="InterPro" id="IPR020591">
    <property type="entry name" value="Chromosome_initiator_DnaA-like"/>
</dbReference>
<dbReference type="AlphaFoldDB" id="A0A0F9K7H0"/>
<dbReference type="GO" id="GO:0005886">
    <property type="term" value="C:plasma membrane"/>
    <property type="evidence" value="ECO:0007669"/>
    <property type="project" value="TreeGrafter"/>
</dbReference>
<dbReference type="PRINTS" id="PR00051">
    <property type="entry name" value="DNAA"/>
</dbReference>
<dbReference type="Pfam" id="PF11638">
    <property type="entry name" value="DnaA_N"/>
    <property type="match status" value="1"/>
</dbReference>
<evidence type="ECO:0000256" key="6">
    <source>
        <dbReference type="ARBA" id="ARBA00023121"/>
    </source>
</evidence>
<dbReference type="GO" id="GO:0006270">
    <property type="term" value="P:DNA replication initiation"/>
    <property type="evidence" value="ECO:0007669"/>
    <property type="project" value="InterPro"/>
</dbReference>
<dbReference type="Gene3D" id="1.10.8.60">
    <property type="match status" value="1"/>
</dbReference>
<evidence type="ECO:0000256" key="5">
    <source>
        <dbReference type="ARBA" id="ARBA00022840"/>
    </source>
</evidence>
<dbReference type="Gene3D" id="1.10.1750.10">
    <property type="match status" value="1"/>
</dbReference>
<dbReference type="InterPro" id="IPR038454">
    <property type="entry name" value="DnaA_N_sf"/>
</dbReference>
<dbReference type="InterPro" id="IPR003593">
    <property type="entry name" value="AAA+_ATPase"/>
</dbReference>
<dbReference type="Gene3D" id="3.40.50.300">
    <property type="entry name" value="P-loop containing nucleotide triphosphate hydrolases"/>
    <property type="match status" value="1"/>
</dbReference>
<comment type="similarity">
    <text evidence="1">Belongs to the DnaA family.</text>
</comment>
<evidence type="ECO:0000256" key="1">
    <source>
        <dbReference type="ARBA" id="ARBA00006583"/>
    </source>
</evidence>
<evidence type="ECO:0000259" key="9">
    <source>
        <dbReference type="SMART" id="SM00382"/>
    </source>
</evidence>
<sequence length="462" mass="51782">MSSPLWEKCLSHLEGDLSAQQLNTWLRPLQAIETEESLRLLAPNPYVKAWVQEQLEQKINVLLKQITGGVITDISIEVGTVESAVVERPKRPTPPPSNTSSNDEGPSNSDKKASIAKAEPAIGSPMNPLFTFDNYVEGKSNQIARAASLHVAEAPGTSGYNPLFLYGGTGLGKTHLMLAVGNKIKQNNPKARVIYLSSERFVQDMITALRNNVIDQFKNHYRSADALLIDDIQFFAKKERSQEEFFYTFNSLLEGQRQIILTCDRFPKEVENLDERLQSRLGWGLTVAIEPPELETRVAILIKKAQQNLITLPEDVAFFVAKRIKSNVRDLEGALQRVMAFSRFTNQPLSIDMAQEALKDLLALHQKLVTLDSIQKTVAEYFKIRVSDLLAKKRTRSIARPRQIAMALAKELTSHSLPEIGDAFGGRDHTTVLHATRKVVELKESDPRVAEDYRNLLRTLSS</sequence>
<dbReference type="InterPro" id="IPR013317">
    <property type="entry name" value="DnaA_dom"/>
</dbReference>
<keyword evidence="3" id="KW-0235">DNA replication</keyword>
<comment type="caution">
    <text evidence="11">The sequence shown here is derived from an EMBL/GenBank/DDBJ whole genome shotgun (WGS) entry which is preliminary data.</text>
</comment>
<evidence type="ECO:0008006" key="12">
    <source>
        <dbReference type="Google" id="ProtNLM"/>
    </source>
</evidence>
<dbReference type="InterPro" id="IPR001957">
    <property type="entry name" value="Chromosome_initiator_DnaA"/>
</dbReference>
<dbReference type="InterPro" id="IPR027417">
    <property type="entry name" value="P-loop_NTPase"/>
</dbReference>
<dbReference type="EMBL" id="LAZR01008542">
    <property type="protein sequence ID" value="KKM78099.1"/>
    <property type="molecule type" value="Genomic_DNA"/>
</dbReference>
<name>A0A0F9K7H0_9ZZZZ</name>
<protein>
    <recommendedName>
        <fullName evidence="12">Chromosomal replication initiator protein DnaA</fullName>
    </recommendedName>
</protein>
<dbReference type="GO" id="GO:0008289">
    <property type="term" value="F:lipid binding"/>
    <property type="evidence" value="ECO:0007669"/>
    <property type="project" value="UniProtKB-KW"/>
</dbReference>
<evidence type="ECO:0000313" key="11">
    <source>
        <dbReference type="EMBL" id="KKM78099.1"/>
    </source>
</evidence>
<dbReference type="CDD" id="cd00009">
    <property type="entry name" value="AAA"/>
    <property type="match status" value="1"/>
</dbReference>
<dbReference type="SMART" id="SM00760">
    <property type="entry name" value="Bac_DnaA_C"/>
    <property type="match status" value="1"/>
</dbReference>
<dbReference type="PANTHER" id="PTHR30050:SF2">
    <property type="entry name" value="CHROMOSOMAL REPLICATION INITIATOR PROTEIN DNAA"/>
    <property type="match status" value="1"/>
</dbReference>
<dbReference type="InterPro" id="IPR010921">
    <property type="entry name" value="Trp_repressor/repl_initiator"/>
</dbReference>
<organism evidence="11">
    <name type="scientific">marine sediment metagenome</name>
    <dbReference type="NCBI Taxonomy" id="412755"/>
    <lineage>
        <taxon>unclassified sequences</taxon>
        <taxon>metagenomes</taxon>
        <taxon>ecological metagenomes</taxon>
    </lineage>
</organism>
<keyword evidence="7" id="KW-0238">DNA-binding</keyword>
<dbReference type="GO" id="GO:0006275">
    <property type="term" value="P:regulation of DNA replication"/>
    <property type="evidence" value="ECO:0007669"/>
    <property type="project" value="InterPro"/>
</dbReference>
<dbReference type="HAMAP" id="MF_00377">
    <property type="entry name" value="DnaA_bact"/>
    <property type="match status" value="1"/>
</dbReference>
<dbReference type="PANTHER" id="PTHR30050">
    <property type="entry name" value="CHROMOSOMAL REPLICATION INITIATOR PROTEIN DNAA"/>
    <property type="match status" value="1"/>
</dbReference>
<evidence type="ECO:0000259" key="10">
    <source>
        <dbReference type="SMART" id="SM00760"/>
    </source>
</evidence>
<feature type="domain" description="Chromosomal replication initiator DnaA C-terminal" evidence="10">
    <location>
        <begin position="370"/>
        <end position="439"/>
    </location>
</feature>
<feature type="region of interest" description="Disordered" evidence="8">
    <location>
        <begin position="85"/>
        <end position="115"/>
    </location>
</feature>
<gene>
    <name evidence="11" type="ORF">LCGC14_1363340</name>
</gene>
<dbReference type="NCBIfam" id="TIGR00362">
    <property type="entry name" value="DnaA"/>
    <property type="match status" value="1"/>
</dbReference>
<dbReference type="GO" id="GO:0005524">
    <property type="term" value="F:ATP binding"/>
    <property type="evidence" value="ECO:0007669"/>
    <property type="project" value="UniProtKB-KW"/>
</dbReference>
<keyword evidence="2" id="KW-0963">Cytoplasm</keyword>
<dbReference type="GO" id="GO:0003688">
    <property type="term" value="F:DNA replication origin binding"/>
    <property type="evidence" value="ECO:0007669"/>
    <property type="project" value="InterPro"/>
</dbReference>
<evidence type="ECO:0000256" key="8">
    <source>
        <dbReference type="SAM" id="MobiDB-lite"/>
    </source>
</evidence>
<dbReference type="FunFam" id="1.10.8.60:FF:000003">
    <property type="entry name" value="Chromosomal replication initiator protein DnaA"/>
    <property type="match status" value="1"/>
</dbReference>
<dbReference type="CDD" id="cd06571">
    <property type="entry name" value="Bac_DnaA_C"/>
    <property type="match status" value="1"/>
</dbReference>
<evidence type="ECO:0000256" key="7">
    <source>
        <dbReference type="ARBA" id="ARBA00023125"/>
    </source>
</evidence>
<dbReference type="FunFam" id="3.40.50.300:FF:000103">
    <property type="entry name" value="Chromosomal replication initiator protein DnaA"/>
    <property type="match status" value="1"/>
</dbReference>
<dbReference type="SUPFAM" id="SSF48295">
    <property type="entry name" value="TrpR-like"/>
    <property type="match status" value="1"/>
</dbReference>
<proteinExistence type="inferred from homology"/>
<dbReference type="InterPro" id="IPR013159">
    <property type="entry name" value="DnaA_C"/>
</dbReference>
<evidence type="ECO:0000256" key="4">
    <source>
        <dbReference type="ARBA" id="ARBA00022741"/>
    </source>
</evidence>
<keyword evidence="6" id="KW-0446">Lipid-binding</keyword>
<feature type="domain" description="AAA+ ATPase" evidence="9">
    <location>
        <begin position="159"/>
        <end position="287"/>
    </location>
</feature>
<dbReference type="SMART" id="SM00382">
    <property type="entry name" value="AAA"/>
    <property type="match status" value="1"/>
</dbReference>
<dbReference type="PROSITE" id="PS01008">
    <property type="entry name" value="DNAA"/>
    <property type="match status" value="1"/>
</dbReference>
<evidence type="ECO:0000256" key="2">
    <source>
        <dbReference type="ARBA" id="ARBA00022490"/>
    </source>
</evidence>
<accession>A0A0F9K7H0</accession>
<dbReference type="SUPFAM" id="SSF52540">
    <property type="entry name" value="P-loop containing nucleoside triphosphate hydrolases"/>
    <property type="match status" value="1"/>
</dbReference>
<dbReference type="Gene3D" id="3.30.300.180">
    <property type="match status" value="1"/>
</dbReference>
<reference evidence="11" key="1">
    <citation type="journal article" date="2015" name="Nature">
        <title>Complex archaea that bridge the gap between prokaryotes and eukaryotes.</title>
        <authorList>
            <person name="Spang A."/>
            <person name="Saw J.H."/>
            <person name="Jorgensen S.L."/>
            <person name="Zaremba-Niedzwiedzka K."/>
            <person name="Martijn J."/>
            <person name="Lind A.E."/>
            <person name="van Eijk R."/>
            <person name="Schleper C."/>
            <person name="Guy L."/>
            <person name="Ettema T.J."/>
        </authorList>
    </citation>
    <scope>NUCLEOTIDE SEQUENCE</scope>
</reference>
<keyword evidence="4" id="KW-0547">Nucleotide-binding</keyword>
<dbReference type="Pfam" id="PF00308">
    <property type="entry name" value="Bac_DnaA"/>
    <property type="match status" value="1"/>
</dbReference>
<dbReference type="InterPro" id="IPR018312">
    <property type="entry name" value="Chromosome_initiator_DnaA_CS"/>
</dbReference>
<dbReference type="InterPro" id="IPR024633">
    <property type="entry name" value="DnaA_N_dom"/>
</dbReference>
<keyword evidence="5" id="KW-0067">ATP-binding</keyword>